<dbReference type="OMA" id="HATRDIM"/>
<keyword evidence="2" id="KW-0695">RNA-directed DNA polymerase</keyword>
<organism evidence="3">
    <name type="scientific">Harpegnathos saltator</name>
    <name type="common">Jerdon's jumping ant</name>
    <dbReference type="NCBI Taxonomy" id="610380"/>
    <lineage>
        <taxon>Eukaryota</taxon>
        <taxon>Metazoa</taxon>
        <taxon>Ecdysozoa</taxon>
        <taxon>Arthropoda</taxon>
        <taxon>Hexapoda</taxon>
        <taxon>Insecta</taxon>
        <taxon>Pterygota</taxon>
        <taxon>Neoptera</taxon>
        <taxon>Endopterygota</taxon>
        <taxon>Hymenoptera</taxon>
        <taxon>Apocrita</taxon>
        <taxon>Aculeata</taxon>
        <taxon>Formicoidea</taxon>
        <taxon>Formicidae</taxon>
        <taxon>Ponerinae</taxon>
        <taxon>Ponerini</taxon>
        <taxon>Harpegnathos</taxon>
    </lineage>
</organism>
<protein>
    <submittedName>
        <fullName evidence="2">RNA-directed DNA polymerase from mobile element jockey</fullName>
    </submittedName>
</protein>
<dbReference type="EMBL" id="GL448858">
    <property type="protein sequence ID" value="EFN83627.1"/>
    <property type="molecule type" value="Genomic_DNA"/>
</dbReference>
<dbReference type="Proteomes" id="UP000008237">
    <property type="component" value="Unassembled WGS sequence"/>
</dbReference>
<proteinExistence type="predicted"/>
<dbReference type="Pfam" id="PF00078">
    <property type="entry name" value="RVT_1"/>
    <property type="match status" value="1"/>
</dbReference>
<dbReference type="SUPFAM" id="SSF56672">
    <property type="entry name" value="DNA/RNA polymerases"/>
    <property type="match status" value="1"/>
</dbReference>
<keyword evidence="3" id="KW-1185">Reference proteome</keyword>
<feature type="non-terminal residue" evidence="2">
    <location>
        <position position="116"/>
    </location>
</feature>
<dbReference type="InParanoid" id="E2BL06"/>
<dbReference type="InterPro" id="IPR043502">
    <property type="entry name" value="DNA/RNA_pol_sf"/>
</dbReference>
<dbReference type="PANTHER" id="PTHR19446">
    <property type="entry name" value="REVERSE TRANSCRIPTASES"/>
    <property type="match status" value="1"/>
</dbReference>
<accession>E2BL06</accession>
<keyword evidence="2" id="KW-0808">Transferase</keyword>
<dbReference type="InterPro" id="IPR000477">
    <property type="entry name" value="RT_dom"/>
</dbReference>
<dbReference type="OrthoDB" id="7615112at2759"/>
<keyword evidence="2" id="KW-0548">Nucleotidyltransferase</keyword>
<name>E2BL06_HARSA</name>
<feature type="non-terminal residue" evidence="2">
    <location>
        <position position="1"/>
    </location>
</feature>
<feature type="domain" description="Reverse transcriptase" evidence="1">
    <location>
        <begin position="1"/>
        <end position="116"/>
    </location>
</feature>
<gene>
    <name evidence="2" type="ORF">EAI_06576</name>
</gene>
<dbReference type="AlphaFoldDB" id="E2BL06"/>
<dbReference type="GO" id="GO:0003964">
    <property type="term" value="F:RNA-directed DNA polymerase activity"/>
    <property type="evidence" value="ECO:0007669"/>
    <property type="project" value="UniProtKB-KW"/>
</dbReference>
<evidence type="ECO:0000313" key="3">
    <source>
        <dbReference type="Proteomes" id="UP000008237"/>
    </source>
</evidence>
<dbReference type="PROSITE" id="PS50878">
    <property type="entry name" value="RT_POL"/>
    <property type="match status" value="1"/>
</dbReference>
<evidence type="ECO:0000259" key="1">
    <source>
        <dbReference type="PROSITE" id="PS50878"/>
    </source>
</evidence>
<sequence length="116" mass="12925">SMETGRYTIEISLDIKNAFNSISWAKINKALEMKQFPGYLQKIVGAYLSERWVEYTVAAEVRKSAVRAGVPQGSVLGPLLWNLTYDQVLRAETVEGCTLLCYADDTFIVATADNVQ</sequence>
<evidence type="ECO:0000313" key="2">
    <source>
        <dbReference type="EMBL" id="EFN83627.1"/>
    </source>
</evidence>
<reference evidence="2 3" key="1">
    <citation type="journal article" date="2010" name="Science">
        <title>Genomic comparison of the ants Camponotus floridanus and Harpegnathos saltator.</title>
        <authorList>
            <person name="Bonasio R."/>
            <person name="Zhang G."/>
            <person name="Ye C."/>
            <person name="Mutti N.S."/>
            <person name="Fang X."/>
            <person name="Qin N."/>
            <person name="Donahue G."/>
            <person name="Yang P."/>
            <person name="Li Q."/>
            <person name="Li C."/>
            <person name="Zhang P."/>
            <person name="Huang Z."/>
            <person name="Berger S.L."/>
            <person name="Reinberg D."/>
            <person name="Wang J."/>
            <person name="Liebig J."/>
        </authorList>
    </citation>
    <scope>NUCLEOTIDE SEQUENCE [LARGE SCALE GENOMIC DNA]</scope>
    <source>
        <strain evidence="2 3">R22 G/1</strain>
    </source>
</reference>